<keyword evidence="5" id="KW-1185">Reference proteome</keyword>
<dbReference type="SUPFAM" id="SSF57247">
    <property type="entry name" value="Bowman-Birk inhibitor, BBI"/>
    <property type="match status" value="1"/>
</dbReference>
<evidence type="ECO:0008006" key="6">
    <source>
        <dbReference type="Google" id="ProtNLM"/>
    </source>
</evidence>
<dbReference type="GO" id="GO:0004867">
    <property type="term" value="F:serine-type endopeptidase inhibitor activity"/>
    <property type="evidence" value="ECO:0007669"/>
    <property type="project" value="InterPro"/>
</dbReference>
<protein>
    <recommendedName>
        <fullName evidence="6">Bowman-Birk serine protease inhibitors family domain-containing protein</fullName>
    </recommendedName>
</protein>
<proteinExistence type="predicted"/>
<name>A0A843UII0_COLES</name>
<evidence type="ECO:0000256" key="1">
    <source>
        <dbReference type="ARBA" id="ARBA00022690"/>
    </source>
</evidence>
<gene>
    <name evidence="4" type="ORF">Taro_018343</name>
</gene>
<evidence type="ECO:0000256" key="2">
    <source>
        <dbReference type="ARBA" id="ARBA00023157"/>
    </source>
</evidence>
<dbReference type="EMBL" id="NMUH01000853">
    <property type="protein sequence ID" value="MQL85832.1"/>
    <property type="molecule type" value="Genomic_DNA"/>
</dbReference>
<feature type="signal peptide" evidence="3">
    <location>
        <begin position="1"/>
        <end position="29"/>
    </location>
</feature>
<organism evidence="4 5">
    <name type="scientific">Colocasia esculenta</name>
    <name type="common">Wild taro</name>
    <name type="synonym">Arum esculentum</name>
    <dbReference type="NCBI Taxonomy" id="4460"/>
    <lineage>
        <taxon>Eukaryota</taxon>
        <taxon>Viridiplantae</taxon>
        <taxon>Streptophyta</taxon>
        <taxon>Embryophyta</taxon>
        <taxon>Tracheophyta</taxon>
        <taxon>Spermatophyta</taxon>
        <taxon>Magnoliopsida</taxon>
        <taxon>Liliopsida</taxon>
        <taxon>Araceae</taxon>
        <taxon>Aroideae</taxon>
        <taxon>Colocasieae</taxon>
        <taxon>Colocasia</taxon>
    </lineage>
</organism>
<evidence type="ECO:0000313" key="4">
    <source>
        <dbReference type="EMBL" id="MQL85832.1"/>
    </source>
</evidence>
<keyword evidence="2" id="KW-1015">Disulfide bond</keyword>
<keyword evidence="1" id="KW-0646">Protease inhibitor</keyword>
<keyword evidence="3" id="KW-0732">Signal</keyword>
<dbReference type="Proteomes" id="UP000652761">
    <property type="component" value="Unassembled WGS sequence"/>
</dbReference>
<evidence type="ECO:0000313" key="5">
    <source>
        <dbReference type="Proteomes" id="UP000652761"/>
    </source>
</evidence>
<evidence type="ECO:0000256" key="3">
    <source>
        <dbReference type="SAM" id="SignalP"/>
    </source>
</evidence>
<feature type="chain" id="PRO_5032377754" description="Bowman-Birk serine protease inhibitors family domain-containing protein" evidence="3">
    <location>
        <begin position="30"/>
        <end position="132"/>
    </location>
</feature>
<dbReference type="InterPro" id="IPR035995">
    <property type="entry name" value="Bowman-Birk_prot_inh"/>
</dbReference>
<dbReference type="AlphaFoldDB" id="A0A843UII0"/>
<sequence>MAGARKNGMAGMWVTTLLAASLLASPATARDPFVGLSIKGGWLPPPRSLRCCDDCRCGDRSHGPPCRCYDHFTREDGCPRGCMNCLSDRERDTFSCVDFLESCPGRCGCRSPAAGTASSTAATRACAVATGI</sequence>
<dbReference type="GO" id="GO:0005576">
    <property type="term" value="C:extracellular region"/>
    <property type="evidence" value="ECO:0007669"/>
    <property type="project" value="InterPro"/>
</dbReference>
<reference evidence="4" key="1">
    <citation type="submission" date="2017-07" db="EMBL/GenBank/DDBJ databases">
        <title>Taro Niue Genome Assembly and Annotation.</title>
        <authorList>
            <person name="Atibalentja N."/>
            <person name="Keating K."/>
            <person name="Fields C.J."/>
        </authorList>
    </citation>
    <scope>NUCLEOTIDE SEQUENCE</scope>
    <source>
        <strain evidence="4">Niue_2</strain>
        <tissue evidence="4">Leaf</tissue>
    </source>
</reference>
<accession>A0A843UII0</accession>
<comment type="caution">
    <text evidence="4">The sequence shown here is derived from an EMBL/GenBank/DDBJ whole genome shotgun (WGS) entry which is preliminary data.</text>
</comment>